<dbReference type="RefSeq" id="WP_148782398.1">
    <property type="nucleotide sequence ID" value="NZ_VNHU01000004.1"/>
</dbReference>
<gene>
    <name evidence="1" type="ORF">BD809_10498</name>
</gene>
<evidence type="ECO:0000313" key="2">
    <source>
        <dbReference type="Proteomes" id="UP000324376"/>
    </source>
</evidence>
<organism evidence="1 2">
    <name type="scientific">Aquimarina intermedia</name>
    <dbReference type="NCBI Taxonomy" id="350814"/>
    <lineage>
        <taxon>Bacteria</taxon>
        <taxon>Pseudomonadati</taxon>
        <taxon>Bacteroidota</taxon>
        <taxon>Flavobacteriia</taxon>
        <taxon>Flavobacteriales</taxon>
        <taxon>Flavobacteriaceae</taxon>
        <taxon>Aquimarina</taxon>
    </lineage>
</organism>
<comment type="caution">
    <text evidence="1">The sequence shown here is derived from an EMBL/GenBank/DDBJ whole genome shotgun (WGS) entry which is preliminary data.</text>
</comment>
<evidence type="ECO:0008006" key="3">
    <source>
        <dbReference type="Google" id="ProtNLM"/>
    </source>
</evidence>
<sequence length="131" mass="15181">MSTTSITIYQNLGKLFYAIAAIDRVIRAKEYAKLKELVKKDWVAVDQLTDEFKTDAAFQIEIVFDWLENEDKDPNECYDDFESYYKENTAHFDTTIKKLIWKTANEIANAFSGRNKAEVILLTKLKLLLAS</sequence>
<dbReference type="EMBL" id="VNHU01000004">
    <property type="protein sequence ID" value="TYP74280.1"/>
    <property type="molecule type" value="Genomic_DNA"/>
</dbReference>
<evidence type="ECO:0000313" key="1">
    <source>
        <dbReference type="EMBL" id="TYP74280.1"/>
    </source>
</evidence>
<name>A0A5S5C7H2_9FLAO</name>
<dbReference type="Proteomes" id="UP000324376">
    <property type="component" value="Unassembled WGS sequence"/>
</dbReference>
<dbReference type="AlphaFoldDB" id="A0A5S5C7H2"/>
<dbReference type="OrthoDB" id="979732at2"/>
<protein>
    <recommendedName>
        <fullName evidence="3">Tellurite resistance protein TerB</fullName>
    </recommendedName>
</protein>
<keyword evidence="2" id="KW-1185">Reference proteome</keyword>
<accession>A0A5S5C7H2</accession>
<proteinExistence type="predicted"/>
<reference evidence="1 2" key="1">
    <citation type="submission" date="2019-07" db="EMBL/GenBank/DDBJ databases">
        <title>Genomic Encyclopedia of Archaeal and Bacterial Type Strains, Phase II (KMG-II): from individual species to whole genera.</title>
        <authorList>
            <person name="Goeker M."/>
        </authorList>
    </citation>
    <scope>NUCLEOTIDE SEQUENCE [LARGE SCALE GENOMIC DNA]</scope>
    <source>
        <strain evidence="1 2">DSM 17527</strain>
    </source>
</reference>